<dbReference type="AlphaFoldDB" id="A0A1F4V511"/>
<reference evidence="1 2" key="1">
    <citation type="journal article" date="2016" name="Nat. Commun.">
        <title>Thousands of microbial genomes shed light on interconnected biogeochemical processes in an aquifer system.</title>
        <authorList>
            <person name="Anantharaman K."/>
            <person name="Brown C.T."/>
            <person name="Hug L.A."/>
            <person name="Sharon I."/>
            <person name="Castelle C.J."/>
            <person name="Probst A.J."/>
            <person name="Thomas B.C."/>
            <person name="Singh A."/>
            <person name="Wilkins M.J."/>
            <person name="Karaoz U."/>
            <person name="Brodie E.L."/>
            <person name="Williams K.H."/>
            <person name="Hubbard S.S."/>
            <person name="Banfield J.F."/>
        </authorList>
    </citation>
    <scope>NUCLEOTIDE SEQUENCE [LARGE SCALE GENOMIC DNA]</scope>
</reference>
<dbReference type="Proteomes" id="UP000178771">
    <property type="component" value="Unassembled WGS sequence"/>
</dbReference>
<dbReference type="STRING" id="1802624.A2982_00360"/>
<name>A0A1F4V511_UNCKA</name>
<evidence type="ECO:0000313" key="2">
    <source>
        <dbReference type="Proteomes" id="UP000178771"/>
    </source>
</evidence>
<dbReference type="EMBL" id="MEVH01000004">
    <property type="protein sequence ID" value="OGC52279.1"/>
    <property type="molecule type" value="Genomic_DNA"/>
</dbReference>
<evidence type="ECO:0008006" key="3">
    <source>
        <dbReference type="Google" id="ProtNLM"/>
    </source>
</evidence>
<organism evidence="1 2">
    <name type="scientific">candidate division WWE3 bacterium RIFCSPLOWO2_01_FULL_39_13</name>
    <dbReference type="NCBI Taxonomy" id="1802624"/>
    <lineage>
        <taxon>Bacteria</taxon>
        <taxon>Katanobacteria</taxon>
    </lineage>
</organism>
<gene>
    <name evidence="1" type="ORF">A2982_00360</name>
</gene>
<protein>
    <recommendedName>
        <fullName evidence="3">AbiEi antitoxin C-terminal domain-containing protein</fullName>
    </recommendedName>
</protein>
<proteinExistence type="predicted"/>
<evidence type="ECO:0000313" key="1">
    <source>
        <dbReference type="EMBL" id="OGC52279.1"/>
    </source>
</evidence>
<sequence length="198" mass="22597">MGSSDALAIYKQLQEKNIKFLDYGVLAKFTGCTNKNTIYKIADRLIEKTVITRLTDGKFMVIDSNLNDFEIANFLYQPSYISLESALSYYGILAQFSYSVTSVSTKKSKKVVINAKEYSYSTIKDELFAGYVKLDSFLIATREKALLDMVYFDTKGITKIGQGDLDLNSIDETRLQEFAKKYNRQVNSRLNEVLNDRQ</sequence>
<accession>A0A1F4V511</accession>
<comment type="caution">
    <text evidence="1">The sequence shown here is derived from an EMBL/GenBank/DDBJ whole genome shotgun (WGS) entry which is preliminary data.</text>
</comment>